<proteinExistence type="predicted"/>
<name>A0AAU0F5L2_9FLAO</name>
<accession>A0AAU0F5L2</accession>
<evidence type="ECO:0000313" key="2">
    <source>
        <dbReference type="Proteomes" id="UP001432059"/>
    </source>
</evidence>
<dbReference type="Proteomes" id="UP001432059">
    <property type="component" value="Plasmid pQD2021"/>
</dbReference>
<gene>
    <name evidence="1" type="ORF">BPO_p0092</name>
</gene>
<dbReference type="RefSeq" id="WP_327985383.1">
    <property type="nucleotide sequence ID" value="NZ_CP136427.1"/>
</dbReference>
<keyword evidence="2" id="KW-1185">Reference proteome</keyword>
<dbReference type="EMBL" id="CP136427">
    <property type="protein sequence ID" value="WOC53175.1"/>
    <property type="molecule type" value="Genomic_DNA"/>
</dbReference>
<dbReference type="KEGG" id="bpor:BPO_p0092"/>
<sequence>MQKQETASMREDVMRIIRLIAINNIPEFGFRLYIDGKNIASKELSSFLKILLQEMTKI</sequence>
<dbReference type="AlphaFoldDB" id="A0AAU0F5L2"/>
<geneLocation type="plasmid" evidence="1 2">
    <name>pQD2021</name>
</geneLocation>
<evidence type="ECO:0000313" key="1">
    <source>
        <dbReference type="EMBL" id="WOC53175.1"/>
    </source>
</evidence>
<keyword evidence="1" id="KW-0614">Plasmid</keyword>
<organism evidence="1 2">
    <name type="scientific">Bergeyella porcorum</name>
    <dbReference type="NCBI Taxonomy" id="1735111"/>
    <lineage>
        <taxon>Bacteria</taxon>
        <taxon>Pseudomonadati</taxon>
        <taxon>Bacteroidota</taxon>
        <taxon>Flavobacteriia</taxon>
        <taxon>Flavobacteriales</taxon>
        <taxon>Weeksellaceae</taxon>
        <taxon>Bergeyella</taxon>
    </lineage>
</organism>
<protein>
    <submittedName>
        <fullName evidence="1">Uncharacterized protein</fullName>
    </submittedName>
</protein>
<reference evidence="1" key="1">
    <citation type="submission" date="2023-10" db="EMBL/GenBank/DDBJ databases">
        <title>Characterization and whole genome sequencing of a novel strain of Bergeyella porcorum QD2021 isolated from pig.</title>
        <authorList>
            <person name="Liu G."/>
            <person name="Chen C."/>
            <person name="Han X."/>
        </authorList>
    </citation>
    <scope>NUCLEOTIDE SEQUENCE</scope>
    <source>
        <strain evidence="1">QD2021</strain>
        <plasmid evidence="1">pQD2021</plasmid>
    </source>
</reference>